<name>A0A9X3RQA7_9CORY</name>
<dbReference type="Proteomes" id="UP001146505">
    <property type="component" value="Unassembled WGS sequence"/>
</dbReference>
<dbReference type="InterPro" id="IPR014718">
    <property type="entry name" value="GH-type_carb-bd"/>
</dbReference>
<dbReference type="EMBL" id="JAKMUV010000004">
    <property type="protein sequence ID" value="MCZ9304909.1"/>
    <property type="molecule type" value="Genomic_DNA"/>
</dbReference>
<dbReference type="AlphaFoldDB" id="A0A9X3RQA7"/>
<sequence length="338" mass="36543">MSDELDTLKRHSHPFVELSAGEYRASISTFGGGLRSLEYSGKPLVVSYPEGAYPPLSSGIVLAPWPNRTADGVFAHDGVLHRLDITEPARATAIHGFVGQMAWHVADQGEDFVALELSTGLRQGWPWPLYMRVTWALDANEGLRATFAVRNTGDASCPFGLGWHPYLSALGAPLDDCVLHLSADANLPLDSVRNLPAGPEIPACWVLPDLETGQRMAGVWLDHCFGPMPEGHRSFGCLGSAIKASDAADGYADARLINPDGEGVRLWAGEGFEWFQVFTADPARREGYPGVGRALAVEPMTCPPDALRSGKNLIRLDAGEQYSFECGISFASCEKDFL</sequence>
<dbReference type="InterPro" id="IPR011013">
    <property type="entry name" value="Gal_mutarotase_sf_dom"/>
</dbReference>
<dbReference type="CDD" id="cd09022">
    <property type="entry name" value="Aldose_epim_Ec_YihR"/>
    <property type="match status" value="1"/>
</dbReference>
<evidence type="ECO:0000313" key="1">
    <source>
        <dbReference type="EMBL" id="MCZ9304909.1"/>
    </source>
</evidence>
<comment type="caution">
    <text evidence="1">The sequence shown here is derived from an EMBL/GenBank/DDBJ whole genome shotgun (WGS) entry which is preliminary data.</text>
</comment>
<keyword evidence="2" id="KW-1185">Reference proteome</keyword>
<dbReference type="GeneID" id="301812910"/>
<dbReference type="Gene3D" id="2.70.98.10">
    <property type="match status" value="1"/>
</dbReference>
<dbReference type="SUPFAM" id="SSF74650">
    <property type="entry name" value="Galactose mutarotase-like"/>
    <property type="match status" value="1"/>
</dbReference>
<accession>A0A9X3RQA7</accession>
<dbReference type="GO" id="GO:0005975">
    <property type="term" value="P:carbohydrate metabolic process"/>
    <property type="evidence" value="ECO:0007669"/>
    <property type="project" value="InterPro"/>
</dbReference>
<reference evidence="1" key="1">
    <citation type="submission" date="2022-02" db="EMBL/GenBank/DDBJ databases">
        <title>Corynebacterium sp. from urogenital microbiome.</title>
        <authorList>
            <person name="Cappelli E.A."/>
            <person name="Ribeiro T.G."/>
            <person name="Peixe L."/>
        </authorList>
    </citation>
    <scope>NUCLEOTIDE SEQUENCE</scope>
    <source>
        <strain evidence="1">C9Ua_112</strain>
    </source>
</reference>
<dbReference type="GO" id="GO:0016853">
    <property type="term" value="F:isomerase activity"/>
    <property type="evidence" value="ECO:0007669"/>
    <property type="project" value="InterPro"/>
</dbReference>
<evidence type="ECO:0000313" key="2">
    <source>
        <dbReference type="Proteomes" id="UP001146505"/>
    </source>
</evidence>
<dbReference type="Pfam" id="PF01263">
    <property type="entry name" value="Aldose_epim"/>
    <property type="match status" value="1"/>
</dbReference>
<dbReference type="InterPro" id="IPR037480">
    <property type="entry name" value="YihR-like"/>
</dbReference>
<proteinExistence type="predicted"/>
<dbReference type="GO" id="GO:0030246">
    <property type="term" value="F:carbohydrate binding"/>
    <property type="evidence" value="ECO:0007669"/>
    <property type="project" value="InterPro"/>
</dbReference>
<dbReference type="RefSeq" id="WP_269954833.1">
    <property type="nucleotide sequence ID" value="NZ_JAKMUV010000004.1"/>
</dbReference>
<organism evidence="1 2">
    <name type="scientific">Corynebacterium macclintockiae</name>
    <dbReference type="NCBI Taxonomy" id="2913501"/>
    <lineage>
        <taxon>Bacteria</taxon>
        <taxon>Bacillati</taxon>
        <taxon>Actinomycetota</taxon>
        <taxon>Actinomycetes</taxon>
        <taxon>Mycobacteriales</taxon>
        <taxon>Corynebacteriaceae</taxon>
        <taxon>Corynebacterium</taxon>
    </lineage>
</organism>
<dbReference type="InterPro" id="IPR008183">
    <property type="entry name" value="Aldose_1/G6P_1-epimerase"/>
</dbReference>
<protein>
    <submittedName>
        <fullName evidence="1">Aldose 1-epimerase family protein</fullName>
    </submittedName>
</protein>
<gene>
    <name evidence="1" type="ORF">L8U58_05070</name>
</gene>